<evidence type="ECO:0000313" key="3">
    <source>
        <dbReference type="Proteomes" id="UP001529510"/>
    </source>
</evidence>
<name>A0ABD0Q7X2_CIRMR</name>
<gene>
    <name evidence="2" type="ORF">M9458_021316</name>
</gene>
<organism evidence="2 3">
    <name type="scientific">Cirrhinus mrigala</name>
    <name type="common">Mrigala</name>
    <dbReference type="NCBI Taxonomy" id="683832"/>
    <lineage>
        <taxon>Eukaryota</taxon>
        <taxon>Metazoa</taxon>
        <taxon>Chordata</taxon>
        <taxon>Craniata</taxon>
        <taxon>Vertebrata</taxon>
        <taxon>Euteleostomi</taxon>
        <taxon>Actinopterygii</taxon>
        <taxon>Neopterygii</taxon>
        <taxon>Teleostei</taxon>
        <taxon>Ostariophysi</taxon>
        <taxon>Cypriniformes</taxon>
        <taxon>Cyprinidae</taxon>
        <taxon>Labeoninae</taxon>
        <taxon>Labeonini</taxon>
        <taxon>Cirrhinus</taxon>
    </lineage>
</organism>
<comment type="caution">
    <text evidence="2">The sequence shown here is derived from an EMBL/GenBank/DDBJ whole genome shotgun (WGS) entry which is preliminary data.</text>
</comment>
<evidence type="ECO:0000313" key="2">
    <source>
        <dbReference type="EMBL" id="KAL0181941.1"/>
    </source>
</evidence>
<dbReference type="EMBL" id="JAMKFB020000010">
    <property type="protein sequence ID" value="KAL0181941.1"/>
    <property type="molecule type" value="Genomic_DNA"/>
</dbReference>
<dbReference type="InterPro" id="IPR025799">
    <property type="entry name" value="Arg_MeTrfase"/>
</dbReference>
<proteinExistence type="predicted"/>
<keyword evidence="1" id="KW-0949">S-adenosyl-L-methionine</keyword>
<protein>
    <submittedName>
        <fullName evidence="2">Uncharacterized protein</fullName>
    </submittedName>
</protein>
<dbReference type="AlphaFoldDB" id="A0ABD0Q7X2"/>
<dbReference type="Gene3D" id="3.40.50.150">
    <property type="entry name" value="Vaccinia Virus protein VP39"/>
    <property type="match status" value="1"/>
</dbReference>
<accession>A0ABD0Q7X2</accession>
<sequence>MLCSWHELRRDQSVFQQRTDDSSALQYFQFYGCLSQQQNMLQDYLRTATYQKAILLNDVDFKDK</sequence>
<dbReference type="PANTHER" id="PTHR11006">
    <property type="entry name" value="PROTEIN ARGININE N-METHYLTRANSFERASE"/>
    <property type="match status" value="1"/>
</dbReference>
<dbReference type="PANTHER" id="PTHR11006:SF49">
    <property type="entry name" value="HISTONE-ARGININE METHYLTRANSFERASE CARM1"/>
    <property type="match status" value="1"/>
</dbReference>
<feature type="non-terminal residue" evidence="2">
    <location>
        <position position="64"/>
    </location>
</feature>
<dbReference type="InterPro" id="IPR029063">
    <property type="entry name" value="SAM-dependent_MTases_sf"/>
</dbReference>
<dbReference type="Proteomes" id="UP001529510">
    <property type="component" value="Unassembled WGS sequence"/>
</dbReference>
<evidence type="ECO:0000256" key="1">
    <source>
        <dbReference type="ARBA" id="ARBA00022691"/>
    </source>
</evidence>
<reference evidence="2 3" key="1">
    <citation type="submission" date="2024-05" db="EMBL/GenBank/DDBJ databases">
        <title>Genome sequencing and assembly of Indian major carp, Cirrhinus mrigala (Hamilton, 1822).</title>
        <authorList>
            <person name="Mohindra V."/>
            <person name="Chowdhury L.M."/>
            <person name="Lal K."/>
            <person name="Jena J.K."/>
        </authorList>
    </citation>
    <scope>NUCLEOTIDE SEQUENCE [LARGE SCALE GENOMIC DNA]</scope>
    <source>
        <strain evidence="2">CM1030</strain>
        <tissue evidence="2">Blood</tissue>
    </source>
</reference>
<keyword evidence="3" id="KW-1185">Reference proteome</keyword>